<keyword evidence="3" id="KW-0515">Mutator protein</keyword>
<dbReference type="InterPro" id="IPR015797">
    <property type="entry name" value="NUDIX_hydrolase-like_dom_sf"/>
</dbReference>
<dbReference type="PANTHER" id="PTHR47707:SF1">
    <property type="entry name" value="NUDIX HYDROLASE FAMILY PROTEIN"/>
    <property type="match status" value="1"/>
</dbReference>
<gene>
    <name evidence="14" type="ORF">ET475_08245</name>
</gene>
<dbReference type="InterPro" id="IPR020476">
    <property type="entry name" value="Nudix_hydrolase"/>
</dbReference>
<dbReference type="InterPro" id="IPR020084">
    <property type="entry name" value="NUDIX_hydrolase_CS"/>
</dbReference>
<sequence>MEPLEVVAAVIVDGDRVLACRRREGKVDAGKWEFPGGKIEPGESAAVALAREIREELGVQVRVGEVLRSDVTDAAGRSIRLTCMSAVLAEGRPVSSTDHDRLEWVRPAELPMLDWAEPDLPMVGEIAGV</sequence>
<evidence type="ECO:0000256" key="5">
    <source>
        <dbReference type="ARBA" id="ARBA00022723"/>
    </source>
</evidence>
<dbReference type="GO" id="GO:0044715">
    <property type="term" value="F:8-oxo-dGDP phosphatase activity"/>
    <property type="evidence" value="ECO:0007669"/>
    <property type="project" value="TreeGrafter"/>
</dbReference>
<evidence type="ECO:0000256" key="1">
    <source>
        <dbReference type="ARBA" id="ARBA00001946"/>
    </source>
</evidence>
<dbReference type="GO" id="GO:0008413">
    <property type="term" value="F:8-oxo-7,8-dihydroguanosine triphosphate pyrophosphatase activity"/>
    <property type="evidence" value="ECO:0007669"/>
    <property type="project" value="TreeGrafter"/>
</dbReference>
<dbReference type="Proteomes" id="UP000293995">
    <property type="component" value="Chromosome"/>
</dbReference>
<dbReference type="GO" id="GO:0006260">
    <property type="term" value="P:DNA replication"/>
    <property type="evidence" value="ECO:0007669"/>
    <property type="project" value="UniProtKB-KW"/>
</dbReference>
<evidence type="ECO:0000256" key="7">
    <source>
        <dbReference type="ARBA" id="ARBA00022801"/>
    </source>
</evidence>
<keyword evidence="8" id="KW-0460">Magnesium</keyword>
<dbReference type="CDD" id="cd03425">
    <property type="entry name" value="NUDIX_MutT_NudA_like"/>
    <property type="match status" value="1"/>
</dbReference>
<reference evidence="14 15" key="1">
    <citation type="submission" date="2019-01" db="EMBL/GenBank/DDBJ databases">
        <title>Genome sequencing of strain DFW100M-13.</title>
        <authorList>
            <person name="Heo J."/>
            <person name="Kim S.-J."/>
            <person name="Kim J.-S."/>
            <person name="Hong S.-B."/>
            <person name="Kwon S.-W."/>
        </authorList>
    </citation>
    <scope>NUCLEOTIDE SEQUENCE [LARGE SCALE GENOMIC DNA]</scope>
    <source>
        <strain evidence="14 15">DFW100M-13</strain>
    </source>
</reference>
<comment type="cofactor">
    <cofactor evidence="1">
        <name>Mg(2+)</name>
        <dbReference type="ChEBI" id="CHEBI:18420"/>
    </cofactor>
</comment>
<dbReference type="GO" id="GO:0044716">
    <property type="term" value="F:8-oxo-GDP phosphatase activity"/>
    <property type="evidence" value="ECO:0007669"/>
    <property type="project" value="TreeGrafter"/>
</dbReference>
<dbReference type="PROSITE" id="PS00893">
    <property type="entry name" value="NUDIX_BOX"/>
    <property type="match status" value="1"/>
</dbReference>
<keyword evidence="15" id="KW-1185">Reference proteome</keyword>
<dbReference type="PRINTS" id="PR00502">
    <property type="entry name" value="NUDIXFAMILY"/>
</dbReference>
<dbReference type="OrthoDB" id="9804442at2"/>
<dbReference type="Gene3D" id="3.90.79.10">
    <property type="entry name" value="Nucleoside Triphosphate Pyrophosphohydrolase"/>
    <property type="match status" value="1"/>
</dbReference>
<evidence type="ECO:0000256" key="2">
    <source>
        <dbReference type="ARBA" id="ARBA00005582"/>
    </source>
</evidence>
<dbReference type="PANTHER" id="PTHR47707">
    <property type="entry name" value="8-OXO-DGTP DIPHOSPHATASE"/>
    <property type="match status" value="1"/>
</dbReference>
<dbReference type="EC" id="3.6.1.55" evidence="11"/>
<comment type="catalytic activity">
    <reaction evidence="10">
        <text>8-oxo-dGTP + H2O = 8-oxo-dGMP + diphosphate + H(+)</text>
        <dbReference type="Rhea" id="RHEA:31575"/>
        <dbReference type="ChEBI" id="CHEBI:15377"/>
        <dbReference type="ChEBI" id="CHEBI:15378"/>
        <dbReference type="ChEBI" id="CHEBI:33019"/>
        <dbReference type="ChEBI" id="CHEBI:63224"/>
        <dbReference type="ChEBI" id="CHEBI:77896"/>
        <dbReference type="EC" id="3.6.1.55"/>
    </reaction>
</comment>
<protein>
    <recommendedName>
        <fullName evidence="11">8-oxo-dGTP diphosphatase</fullName>
        <ecNumber evidence="11">3.6.1.55</ecNumber>
    </recommendedName>
</protein>
<keyword evidence="6" id="KW-0227">DNA damage</keyword>
<evidence type="ECO:0000256" key="4">
    <source>
        <dbReference type="ARBA" id="ARBA00022705"/>
    </source>
</evidence>
<name>A0A4P6EUS1_9MICO</name>
<feature type="domain" description="Nudix hydrolase" evidence="13">
    <location>
        <begin position="2"/>
        <end position="127"/>
    </location>
</feature>
<keyword evidence="4" id="KW-0235">DNA replication</keyword>
<dbReference type="SUPFAM" id="SSF55811">
    <property type="entry name" value="Nudix"/>
    <property type="match status" value="1"/>
</dbReference>
<evidence type="ECO:0000256" key="3">
    <source>
        <dbReference type="ARBA" id="ARBA00022457"/>
    </source>
</evidence>
<accession>A0A4P6EUS1</accession>
<evidence type="ECO:0000256" key="8">
    <source>
        <dbReference type="ARBA" id="ARBA00022842"/>
    </source>
</evidence>
<dbReference type="AlphaFoldDB" id="A0A4P6EUS1"/>
<evidence type="ECO:0000259" key="13">
    <source>
        <dbReference type="PROSITE" id="PS51462"/>
    </source>
</evidence>
<dbReference type="EMBL" id="CP035494">
    <property type="protein sequence ID" value="QAY61778.1"/>
    <property type="molecule type" value="Genomic_DNA"/>
</dbReference>
<dbReference type="InterPro" id="IPR000086">
    <property type="entry name" value="NUDIX_hydrolase_dom"/>
</dbReference>
<evidence type="ECO:0000256" key="11">
    <source>
        <dbReference type="ARBA" id="ARBA00038905"/>
    </source>
</evidence>
<evidence type="ECO:0000256" key="9">
    <source>
        <dbReference type="ARBA" id="ARBA00023204"/>
    </source>
</evidence>
<organism evidence="14 15">
    <name type="scientific">Microbacterium protaetiae</name>
    <dbReference type="NCBI Taxonomy" id="2509458"/>
    <lineage>
        <taxon>Bacteria</taxon>
        <taxon>Bacillati</taxon>
        <taxon>Actinomycetota</taxon>
        <taxon>Actinomycetes</taxon>
        <taxon>Micrococcales</taxon>
        <taxon>Microbacteriaceae</taxon>
        <taxon>Microbacterium</taxon>
    </lineage>
</organism>
<comment type="similarity">
    <text evidence="2 12">Belongs to the Nudix hydrolase family.</text>
</comment>
<evidence type="ECO:0000313" key="15">
    <source>
        <dbReference type="Proteomes" id="UP000293995"/>
    </source>
</evidence>
<evidence type="ECO:0000256" key="6">
    <source>
        <dbReference type="ARBA" id="ARBA00022763"/>
    </source>
</evidence>
<keyword evidence="7 12" id="KW-0378">Hydrolase</keyword>
<keyword evidence="5" id="KW-0479">Metal-binding</keyword>
<proteinExistence type="inferred from homology"/>
<dbReference type="PROSITE" id="PS51462">
    <property type="entry name" value="NUDIX"/>
    <property type="match status" value="1"/>
</dbReference>
<evidence type="ECO:0000313" key="14">
    <source>
        <dbReference type="EMBL" id="QAY61778.1"/>
    </source>
</evidence>
<dbReference type="GO" id="GO:0046872">
    <property type="term" value="F:metal ion binding"/>
    <property type="evidence" value="ECO:0007669"/>
    <property type="project" value="UniProtKB-KW"/>
</dbReference>
<dbReference type="KEGG" id="mprt:ET475_08245"/>
<dbReference type="InterPro" id="IPR047127">
    <property type="entry name" value="MutT-like"/>
</dbReference>
<keyword evidence="9" id="KW-0234">DNA repair</keyword>
<dbReference type="GO" id="GO:0035539">
    <property type="term" value="F:8-oxo-7,8-dihydrodeoxyguanosine triphosphate pyrophosphatase activity"/>
    <property type="evidence" value="ECO:0007669"/>
    <property type="project" value="UniProtKB-EC"/>
</dbReference>
<dbReference type="Pfam" id="PF00293">
    <property type="entry name" value="NUDIX"/>
    <property type="match status" value="1"/>
</dbReference>
<evidence type="ECO:0000256" key="10">
    <source>
        <dbReference type="ARBA" id="ARBA00035861"/>
    </source>
</evidence>
<dbReference type="GO" id="GO:0006281">
    <property type="term" value="P:DNA repair"/>
    <property type="evidence" value="ECO:0007669"/>
    <property type="project" value="UniProtKB-KW"/>
</dbReference>
<evidence type="ECO:0000256" key="12">
    <source>
        <dbReference type="RuleBase" id="RU003476"/>
    </source>
</evidence>